<dbReference type="STRING" id="7165.Q5TR95"/>
<feature type="coiled-coil region" evidence="12">
    <location>
        <begin position="103"/>
        <end position="162"/>
    </location>
</feature>
<reference evidence="17" key="5">
    <citation type="submission" date="2011-05" db="EMBL/GenBank/DDBJ databases">
        <authorList>
            <consortium name="VectorBase"/>
        </authorList>
    </citation>
    <scope>NUCLEOTIDE SEQUENCE</scope>
    <source>
        <strain evidence="17">PEST</strain>
    </source>
</reference>
<evidence type="ECO:0000259" key="16">
    <source>
        <dbReference type="PROSITE" id="PS51860"/>
    </source>
</evidence>
<feature type="domain" description="REM-1" evidence="16">
    <location>
        <begin position="352"/>
        <end position="429"/>
    </location>
</feature>
<reference evidence="17 18" key="3">
    <citation type="journal article" date="2004" name="Trends Parasitol.">
        <title>The Anopheles gambiae genome: an update.</title>
        <authorList>
            <person name="Mongin E."/>
            <person name="Louis C."/>
            <person name="Holt R.A."/>
            <person name="Birney E."/>
            <person name="Collins F.H."/>
        </authorList>
    </citation>
    <scope>NUCLEOTIDE SEQUENCE</scope>
    <source>
        <strain evidence="17 18">PEST</strain>
    </source>
</reference>
<evidence type="ECO:0000259" key="14">
    <source>
        <dbReference type="PROSITE" id="PS50002"/>
    </source>
</evidence>
<evidence type="ECO:0000256" key="5">
    <source>
        <dbReference type="ARBA" id="ARBA00022475"/>
    </source>
</evidence>
<dbReference type="Proteomes" id="UP000007062">
    <property type="component" value="Chromosome 2L"/>
</dbReference>
<proteinExistence type="inferred from homology"/>
<dbReference type="InterPro" id="IPR057870">
    <property type="entry name" value="HR1_TOCA"/>
</dbReference>
<name>Q5TR95_ANOGA</name>
<dbReference type="GO" id="GO:0005737">
    <property type="term" value="C:cytoplasm"/>
    <property type="evidence" value="ECO:0007669"/>
    <property type="project" value="UniProtKB-SubCell"/>
</dbReference>
<dbReference type="Pfam" id="PF25610">
    <property type="entry name" value="HR1_TOCA"/>
    <property type="match status" value="1"/>
</dbReference>
<feature type="domain" description="SH3" evidence="14">
    <location>
        <begin position="539"/>
        <end position="603"/>
    </location>
</feature>
<dbReference type="EMBL" id="AAAB01008960">
    <property type="protein sequence ID" value="EAL39969.3"/>
    <property type="molecule type" value="Genomic_DNA"/>
</dbReference>
<evidence type="ECO:0000256" key="10">
    <source>
        <dbReference type="PROSITE-ProRule" id="PRU00192"/>
    </source>
</evidence>
<evidence type="ECO:0000256" key="4">
    <source>
        <dbReference type="ARBA" id="ARBA00022443"/>
    </source>
</evidence>
<evidence type="ECO:0000256" key="12">
    <source>
        <dbReference type="SAM" id="Coils"/>
    </source>
</evidence>
<dbReference type="SMART" id="SM00326">
    <property type="entry name" value="SH3"/>
    <property type="match status" value="1"/>
</dbReference>
<dbReference type="eggNOG" id="KOG3565">
    <property type="taxonomic scope" value="Eukaryota"/>
</dbReference>
<dbReference type="PROSITE" id="PS51860">
    <property type="entry name" value="REM_1"/>
    <property type="match status" value="1"/>
</dbReference>
<keyword evidence="19" id="KW-1185">Reference proteome</keyword>
<evidence type="ECO:0000256" key="3">
    <source>
        <dbReference type="ARBA" id="ARBA00009426"/>
    </source>
</evidence>
<evidence type="ECO:0000256" key="13">
    <source>
        <dbReference type="SAM" id="MobiDB-lite"/>
    </source>
</evidence>
<dbReference type="PROSITE" id="PS50002">
    <property type="entry name" value="SH3"/>
    <property type="match status" value="1"/>
</dbReference>
<dbReference type="Pfam" id="PF00018">
    <property type="entry name" value="SH3_1"/>
    <property type="match status" value="1"/>
</dbReference>
<evidence type="ECO:0000256" key="1">
    <source>
        <dbReference type="ARBA" id="ARBA00004236"/>
    </source>
</evidence>
<dbReference type="Gene3D" id="2.30.30.40">
    <property type="entry name" value="SH3 Domains"/>
    <property type="match status" value="1"/>
</dbReference>
<keyword evidence="9" id="KW-0472">Membrane</keyword>
<dbReference type="OMA" id="YADGWWE"/>
<dbReference type="PANTHER" id="PTHR15735">
    <property type="entry name" value="FCH AND DOUBLE SH3 DOMAINS PROTEIN"/>
    <property type="match status" value="1"/>
</dbReference>
<evidence type="ECO:0000256" key="6">
    <source>
        <dbReference type="ARBA" id="ARBA00022490"/>
    </source>
</evidence>
<keyword evidence="8 11" id="KW-0175">Coiled coil</keyword>
<dbReference type="FunFam" id="1.20.1270.60:FF:000002">
    <property type="entry name" value="Formin-binding protein 1-like isoform 1"/>
    <property type="match status" value="1"/>
</dbReference>
<dbReference type="AlphaFoldDB" id="Q5TR95"/>
<reference evidence="17 19" key="1">
    <citation type="journal article" date="2002" name="Science">
        <title>The genome sequence of the malaria mosquito Anopheles gambiae.</title>
        <authorList>
            <person name="Holt R.A."/>
            <person name="Subramanian G.M."/>
            <person name="Halpern A."/>
            <person name="Sutton G.G."/>
            <person name="Charlab R."/>
            <person name="Nusskern D.R."/>
            <person name="Wincker P."/>
            <person name="Clark A.G."/>
            <person name="Ribeiro J.M."/>
            <person name="Wides R."/>
            <person name="Salzberg S.L."/>
            <person name="Loftus B."/>
            <person name="Yandell M."/>
            <person name="Majoros W.H."/>
            <person name="Rusch D.B."/>
            <person name="Lai Z."/>
            <person name="Kraft C.L."/>
            <person name="Abril J.F."/>
            <person name="Anthouard V."/>
            <person name="Arensburger P."/>
            <person name="Atkinson P.W."/>
            <person name="Baden H."/>
            <person name="de Berardinis V."/>
            <person name="Baldwin D."/>
            <person name="Benes V."/>
            <person name="Biedler J."/>
            <person name="Blass C."/>
            <person name="Bolanos R."/>
            <person name="Boscus D."/>
            <person name="Barnstead M."/>
            <person name="Cai S."/>
            <person name="Center A."/>
            <person name="Chaturverdi K."/>
            <person name="Christophides G.K."/>
            <person name="Chrystal M.A."/>
            <person name="Clamp M."/>
            <person name="Cravchik A."/>
            <person name="Curwen V."/>
            <person name="Dana A."/>
            <person name="Delcher A."/>
            <person name="Dew I."/>
            <person name="Evans C.A."/>
            <person name="Flanigan M."/>
            <person name="Grundschober-Freimoser A."/>
            <person name="Friedli L."/>
            <person name="Gu Z."/>
            <person name="Guan P."/>
            <person name="Guigo R."/>
            <person name="Hillenmeyer M.E."/>
            <person name="Hladun S.L."/>
            <person name="Hogan J.R."/>
            <person name="Hong Y.S."/>
            <person name="Hoover J."/>
            <person name="Jaillon O."/>
            <person name="Ke Z."/>
            <person name="Kodira C."/>
            <person name="Kokoza E."/>
            <person name="Koutsos A."/>
            <person name="Letunic I."/>
            <person name="Levitsky A."/>
            <person name="Liang Y."/>
            <person name="Lin J.J."/>
            <person name="Lobo N.F."/>
            <person name="Lopez J.R."/>
            <person name="Malek J.A."/>
            <person name="McIntosh T.C."/>
            <person name="Meister S."/>
            <person name="Miller J."/>
            <person name="Mobarry C."/>
            <person name="Mongin E."/>
            <person name="Murphy S.D."/>
            <person name="O'Brochta D.A."/>
            <person name="Pfannkoch C."/>
            <person name="Qi R."/>
            <person name="Regier M.A."/>
            <person name="Remington K."/>
            <person name="Shao H."/>
            <person name="Sharakhova M.V."/>
            <person name="Sitter C.D."/>
            <person name="Shetty J."/>
            <person name="Smith T.J."/>
            <person name="Strong R."/>
            <person name="Sun J."/>
            <person name="Thomasova D."/>
            <person name="Ton L.Q."/>
            <person name="Topalis P."/>
            <person name="Tu Z."/>
            <person name="Unger M.F."/>
            <person name="Walenz B."/>
            <person name="Wang A."/>
            <person name="Wang J."/>
            <person name="Wang M."/>
            <person name="Wang X."/>
            <person name="Woodford K.J."/>
            <person name="Wortman J.R."/>
            <person name="Wu M."/>
            <person name="Yao A."/>
            <person name="Zdobnov E.M."/>
            <person name="Zhang H."/>
            <person name="Zhao Q."/>
            <person name="Zhao S."/>
            <person name="Zhu S.C."/>
            <person name="Zhimulev I."/>
            <person name="Coluzzi M."/>
            <person name="della Torre A."/>
            <person name="Roth C.W."/>
            <person name="Louis C."/>
            <person name="Kalush F."/>
            <person name="Mural R.J."/>
            <person name="Myers E.W."/>
            <person name="Adams M.D."/>
            <person name="Smith H.O."/>
            <person name="Broder S."/>
            <person name="Gardner M.J."/>
            <person name="Fraser C.M."/>
            <person name="Birney E."/>
            <person name="Bork P."/>
            <person name="Brey P.T."/>
            <person name="Venter J.C."/>
            <person name="Weissenbach J."/>
            <person name="Kafatos F.C."/>
            <person name="Collins F.H."/>
            <person name="Hoffman S.L."/>
        </authorList>
    </citation>
    <scope>NUCLEOTIDE SEQUENCE [LARGE SCALE GENOMIC DNA]</scope>
    <source>
        <strain evidence="17 19">PEST</strain>
    </source>
</reference>
<reference evidence="17" key="2">
    <citation type="submission" date="2002-03" db="EMBL/GenBank/DDBJ databases">
        <authorList>
            <consortium name="The Anopheles Genome Sequencing Consortium"/>
        </authorList>
    </citation>
    <scope>NUCLEOTIDE SEQUENCE</scope>
    <source>
        <strain evidence="17">PEST</strain>
    </source>
</reference>
<dbReference type="InterPro" id="IPR031160">
    <property type="entry name" value="F_BAR_dom"/>
</dbReference>
<dbReference type="Gene3D" id="1.20.1270.60">
    <property type="entry name" value="Arfaptin homology (AH) domain/BAR domain"/>
    <property type="match status" value="1"/>
</dbReference>
<dbReference type="CDD" id="cd07653">
    <property type="entry name" value="F-BAR_CIP4-like"/>
    <property type="match status" value="1"/>
</dbReference>
<keyword evidence="4 10" id="KW-0728">SH3 domain</keyword>
<dbReference type="SMART" id="SM00055">
    <property type="entry name" value="FCH"/>
    <property type="match status" value="1"/>
</dbReference>
<comment type="subcellular location">
    <subcellularLocation>
        <location evidence="1">Cell membrane</location>
    </subcellularLocation>
    <subcellularLocation>
        <location evidence="2">Cytoplasm</location>
    </subcellularLocation>
</comment>
<keyword evidence="7" id="KW-0254">Endocytosis</keyword>
<feature type="domain" description="F-BAR" evidence="15">
    <location>
        <begin position="2"/>
        <end position="268"/>
    </location>
</feature>
<dbReference type="FunFam" id="2.30.30.40:FF:000203">
    <property type="entry name" value="Cdc42-interacting protein 4, isoform F"/>
    <property type="match status" value="1"/>
</dbReference>
<dbReference type="Gene3D" id="6.10.140.470">
    <property type="match status" value="1"/>
</dbReference>
<dbReference type="InterPro" id="IPR011072">
    <property type="entry name" value="HR1_rho-bd"/>
</dbReference>
<protein>
    <submittedName>
        <fullName evidence="17">AGAP005976-PA</fullName>
    </submittedName>
</protein>
<gene>
    <name evidence="17" type="ORF">AgaP_AGAP005976</name>
</gene>
<dbReference type="PaxDb" id="7165-AGAP005976-PA"/>
<dbReference type="GO" id="GO:0006897">
    <property type="term" value="P:endocytosis"/>
    <property type="evidence" value="ECO:0007669"/>
    <property type="project" value="UniProtKB-KW"/>
</dbReference>
<dbReference type="InterPro" id="IPR036028">
    <property type="entry name" value="SH3-like_dom_sf"/>
</dbReference>
<feature type="compositionally biased region" description="Polar residues" evidence="13">
    <location>
        <begin position="299"/>
        <end position="312"/>
    </location>
</feature>
<evidence type="ECO:0000313" key="19">
    <source>
        <dbReference type="Proteomes" id="UP000007062"/>
    </source>
</evidence>
<evidence type="ECO:0000313" key="18">
    <source>
        <dbReference type="EnsemblMetazoa" id="AGAP005976-PA"/>
    </source>
</evidence>
<evidence type="ECO:0000256" key="7">
    <source>
        <dbReference type="ARBA" id="ARBA00022583"/>
    </source>
</evidence>
<dbReference type="VEuPathDB" id="VectorBase:AGAP005976"/>
<organism evidence="17">
    <name type="scientific">Anopheles gambiae</name>
    <name type="common">African malaria mosquito</name>
    <dbReference type="NCBI Taxonomy" id="7165"/>
    <lineage>
        <taxon>Eukaryota</taxon>
        <taxon>Metazoa</taxon>
        <taxon>Ecdysozoa</taxon>
        <taxon>Arthropoda</taxon>
        <taxon>Hexapoda</taxon>
        <taxon>Insecta</taxon>
        <taxon>Pterygota</taxon>
        <taxon>Neoptera</taxon>
        <taxon>Endopterygota</taxon>
        <taxon>Diptera</taxon>
        <taxon>Nematocera</taxon>
        <taxon>Culicoidea</taxon>
        <taxon>Culicidae</taxon>
        <taxon>Anophelinae</taxon>
        <taxon>Anopheles</taxon>
    </lineage>
</organism>
<dbReference type="InterPro" id="IPR001452">
    <property type="entry name" value="SH3_domain"/>
</dbReference>
<dbReference type="PROSITE" id="PS51741">
    <property type="entry name" value="F_BAR"/>
    <property type="match status" value="1"/>
</dbReference>
<dbReference type="InterPro" id="IPR027267">
    <property type="entry name" value="AH/BAR_dom_sf"/>
</dbReference>
<evidence type="ECO:0000256" key="8">
    <source>
        <dbReference type="ARBA" id="ARBA00023054"/>
    </source>
</evidence>
<dbReference type="VEuPathDB" id="VectorBase:AGAMI1_012743"/>
<evidence type="ECO:0000256" key="11">
    <source>
        <dbReference type="PROSITE-ProRule" id="PRU01077"/>
    </source>
</evidence>
<feature type="compositionally biased region" description="Low complexity" evidence="13">
    <location>
        <begin position="477"/>
        <end position="493"/>
    </location>
</feature>
<evidence type="ECO:0000313" key="17">
    <source>
        <dbReference type="EMBL" id="EAL39969.3"/>
    </source>
</evidence>
<feature type="region of interest" description="Disordered" evidence="13">
    <location>
        <begin position="433"/>
        <end position="528"/>
    </location>
</feature>
<evidence type="ECO:0000256" key="9">
    <source>
        <dbReference type="ARBA" id="ARBA00023136"/>
    </source>
</evidence>
<dbReference type="CDD" id="cd11619">
    <property type="entry name" value="HR1_CIP4-like"/>
    <property type="match status" value="1"/>
</dbReference>
<dbReference type="Pfam" id="PF00611">
    <property type="entry name" value="FCH"/>
    <property type="match status" value="1"/>
</dbReference>
<feature type="compositionally biased region" description="Polar residues" evidence="13">
    <location>
        <begin position="494"/>
        <end position="528"/>
    </location>
</feature>
<dbReference type="PANTHER" id="PTHR15735:SF12">
    <property type="entry name" value="CDC42-INTERACTING PROTEIN 4, ISOFORM B"/>
    <property type="match status" value="1"/>
</dbReference>
<evidence type="ECO:0000259" key="15">
    <source>
        <dbReference type="PROSITE" id="PS51741"/>
    </source>
</evidence>
<dbReference type="GO" id="GO:0007165">
    <property type="term" value="P:signal transduction"/>
    <property type="evidence" value="ECO:0007669"/>
    <property type="project" value="InterPro"/>
</dbReference>
<feature type="compositionally biased region" description="Polar residues" evidence="13">
    <location>
        <begin position="433"/>
        <end position="450"/>
    </location>
</feature>
<dbReference type="SUPFAM" id="SSF50044">
    <property type="entry name" value="SH3-domain"/>
    <property type="match status" value="1"/>
</dbReference>
<feature type="coiled-coil region" evidence="12">
    <location>
        <begin position="359"/>
        <end position="433"/>
    </location>
</feature>
<dbReference type="HOGENOM" id="CLU_023320_2_0_1"/>
<dbReference type="InterPro" id="IPR001060">
    <property type="entry name" value="FCH_dom"/>
</dbReference>
<dbReference type="SUPFAM" id="SSF103657">
    <property type="entry name" value="BAR/IMD domain-like"/>
    <property type="match status" value="1"/>
</dbReference>
<accession>Q5TR95</accession>
<comment type="similarity">
    <text evidence="3">Belongs to the FNBP1 family.</text>
</comment>
<keyword evidence="5" id="KW-1003">Cell membrane</keyword>
<reference evidence="17" key="4">
    <citation type="journal article" date="2007" name="Genome Biol.">
        <title>Update of the Anopheles gambiae PEST genome assembly.</title>
        <authorList>
            <person name="Sharakhova M.V."/>
            <person name="Hammond M.P."/>
            <person name="Lobo N.F."/>
            <person name="Krzywinski J."/>
            <person name="Unger M.F."/>
            <person name="Hillenmeyer M.E."/>
            <person name="Bruggner R.V."/>
            <person name="Birney E."/>
            <person name="Collins F.H."/>
        </authorList>
    </citation>
    <scope>NUCLEOTIDE SEQUENCE</scope>
    <source>
        <strain evidence="17">PEST</strain>
    </source>
</reference>
<evidence type="ECO:0000256" key="2">
    <source>
        <dbReference type="ARBA" id="ARBA00004496"/>
    </source>
</evidence>
<dbReference type="GO" id="GO:0005886">
    <property type="term" value="C:plasma membrane"/>
    <property type="evidence" value="ECO:0007669"/>
    <property type="project" value="UniProtKB-SubCell"/>
</dbReference>
<feature type="region of interest" description="Disordered" evidence="13">
    <location>
        <begin position="283"/>
        <end position="321"/>
    </location>
</feature>
<keyword evidence="6" id="KW-0963">Cytoplasm</keyword>
<dbReference type="CDD" id="cd11911">
    <property type="entry name" value="SH3_CIP4-like"/>
    <property type="match status" value="1"/>
</dbReference>
<reference evidence="18" key="6">
    <citation type="submission" date="2021-01" db="UniProtKB">
        <authorList>
            <consortium name="EnsemblMetazoa"/>
        </authorList>
    </citation>
    <scope>IDENTIFICATION</scope>
    <source>
        <strain evidence="18">PEST</strain>
    </source>
</reference>
<feature type="compositionally biased region" description="Basic and acidic residues" evidence="13">
    <location>
        <begin position="463"/>
        <end position="476"/>
    </location>
</feature>
<dbReference type="EnsemblMetazoa" id="AGAP005976-RA">
    <property type="protein sequence ID" value="AGAP005976-PA"/>
    <property type="gene ID" value="AGAP005976"/>
</dbReference>
<sequence>MQKIKPLERIGGIDQFDNIATHTQKGIDFIERFGGFIRDRSAIEVEYALKLRRLVKNYQPKKSKEDEENEFSSLIAFKNVLKEVADLAGQREVVAENLQNQVLQGILLLAKNLREERKKALNQGASLTQSLHTQIGTLDRAKRSYEKAFREAEKAIESYHKADADFHLSRADVEKQRVNMNIRNSQSEDAKSEYANQLQITNKQQQQHYQIALPEVFNRLQELDEKRTRGMKEFIKRSADVEYEVSPIIAHCLEGIVKAADSINEKDDSMIVIEKYQSGFQPPGDIPFEDLSKPDPDAANNSQTHNSSTGLNHMTGKGTTKDKLKKRVGIFGIFTGNKNNLSTDGLKEDFSDLPPTQRRKKLTAKVQELQQKVAQEQAASDGLMKMKGVYEANSMLGDPRTVEEQLNESVNRLDRLRHELLRYQKLLEQANNQSFIQHSPQSNRVIQNGQRSSRHSNGSSNHENSHEDNGEDHPDDAGSLSRSASESSVQQAQNGLNINNNGSASPESGLGTSHTSLPGSGQGSTNEQPMNEEFYEADTPLGTCRALYPFDATSEGSIPMSEGEELQVIEVDQGDGWTRVRRFSSKGWEEGFVPTSYIECTLYA</sequence>